<name>A0ABN3RBY3_9ACTN</name>
<keyword evidence="4 6" id="KW-1133">Transmembrane helix</keyword>
<keyword evidence="5 6" id="KW-0472">Membrane</keyword>
<evidence type="ECO:0000256" key="4">
    <source>
        <dbReference type="ARBA" id="ARBA00022989"/>
    </source>
</evidence>
<reference evidence="7 8" key="1">
    <citation type="journal article" date="2019" name="Int. J. Syst. Evol. Microbiol.">
        <title>The Global Catalogue of Microorganisms (GCM) 10K type strain sequencing project: providing services to taxonomists for standard genome sequencing and annotation.</title>
        <authorList>
            <consortium name="The Broad Institute Genomics Platform"/>
            <consortium name="The Broad Institute Genome Sequencing Center for Infectious Disease"/>
            <person name="Wu L."/>
            <person name="Ma J."/>
        </authorList>
    </citation>
    <scope>NUCLEOTIDE SEQUENCE [LARGE SCALE GENOMIC DNA]</scope>
    <source>
        <strain evidence="7 8">JCM 4524</strain>
    </source>
</reference>
<accession>A0ABN3RBY3</accession>
<feature type="transmembrane region" description="Helical" evidence="6">
    <location>
        <begin position="112"/>
        <end position="133"/>
    </location>
</feature>
<dbReference type="Proteomes" id="UP001500151">
    <property type="component" value="Unassembled WGS sequence"/>
</dbReference>
<dbReference type="PANTHER" id="PTHR11706">
    <property type="entry name" value="SOLUTE CARRIER PROTEIN FAMILY 11 MEMBER"/>
    <property type="match status" value="1"/>
</dbReference>
<evidence type="ECO:0000256" key="1">
    <source>
        <dbReference type="ARBA" id="ARBA00004141"/>
    </source>
</evidence>
<feature type="transmembrane region" description="Helical" evidence="6">
    <location>
        <begin position="225"/>
        <end position="243"/>
    </location>
</feature>
<feature type="transmembrane region" description="Helical" evidence="6">
    <location>
        <begin position="81"/>
        <end position="106"/>
    </location>
</feature>
<evidence type="ECO:0000256" key="3">
    <source>
        <dbReference type="ARBA" id="ARBA00022692"/>
    </source>
</evidence>
<feature type="transmembrane region" description="Helical" evidence="6">
    <location>
        <begin position="385"/>
        <end position="404"/>
    </location>
</feature>
<evidence type="ECO:0000256" key="2">
    <source>
        <dbReference type="ARBA" id="ARBA00022448"/>
    </source>
</evidence>
<keyword evidence="8" id="KW-1185">Reference proteome</keyword>
<keyword evidence="3 6" id="KW-0812">Transmembrane</keyword>
<proteinExistence type="predicted"/>
<comment type="subcellular location">
    <subcellularLocation>
        <location evidence="1">Membrane</location>
        <topology evidence="1">Multi-pass membrane protein</topology>
    </subcellularLocation>
</comment>
<dbReference type="InterPro" id="IPR001046">
    <property type="entry name" value="NRAMP_fam"/>
</dbReference>
<feature type="transmembrane region" description="Helical" evidence="6">
    <location>
        <begin position="343"/>
        <end position="364"/>
    </location>
</feature>
<keyword evidence="2" id="KW-0813">Transport</keyword>
<evidence type="ECO:0000256" key="6">
    <source>
        <dbReference type="SAM" id="Phobius"/>
    </source>
</evidence>
<dbReference type="PANTHER" id="PTHR11706:SF33">
    <property type="entry name" value="NATURAL RESISTANCE-ASSOCIATED MACROPHAGE PROTEIN 2"/>
    <property type="match status" value="1"/>
</dbReference>
<feature type="transmembrane region" description="Helical" evidence="6">
    <location>
        <begin position="32"/>
        <end position="52"/>
    </location>
</feature>
<sequence>MKKVLSLALGVFTAIGGFIDIGDLVTDALIGARFGLALVWVTVVAVIGVALYSEMAGRVAVVTRRTVFDLIRERMGARTGLAAVAASYLVNAIALVAELCGIALAIELLTDVHYLLWVPPVAFLAWLVIWRVPFELMERFYGLAGMALFVFVVAVWQLGPDWDRMVHDVTHPSLPHGEGLATYFFYALVMLGAQMTPYEVFFFSSAAVEHRWRARNLGEVRMNCWVGYPIGGILAIGIQVVAYEVLQPAGIQVEHLSQTVLPVVLALGKVGFALAILGIVAAVFGSTLETLLSSSYTVAHHFGWTWGKTARPADASRFHTLLMITLLAAVAVALTTINPVTVTIYAVYLGAAVLPVTYLPILVISNDRRYMGERVNGRLANAVGVVYLVIVMAGALAAVPLLIATKAGL</sequence>
<dbReference type="EMBL" id="BAAASJ010000076">
    <property type="protein sequence ID" value="GAA2648768.1"/>
    <property type="molecule type" value="Genomic_DNA"/>
</dbReference>
<evidence type="ECO:0000313" key="7">
    <source>
        <dbReference type="EMBL" id="GAA2648768.1"/>
    </source>
</evidence>
<protein>
    <submittedName>
        <fullName evidence="7">Divalent metal cation transporter</fullName>
    </submittedName>
</protein>
<comment type="caution">
    <text evidence="7">The sequence shown here is derived from an EMBL/GenBank/DDBJ whole genome shotgun (WGS) entry which is preliminary data.</text>
</comment>
<feature type="transmembrane region" description="Helical" evidence="6">
    <location>
        <begin position="318"/>
        <end position="337"/>
    </location>
</feature>
<gene>
    <name evidence="7" type="ORF">GCM10010307_56680</name>
</gene>
<feature type="transmembrane region" description="Helical" evidence="6">
    <location>
        <begin position="263"/>
        <end position="284"/>
    </location>
</feature>
<dbReference type="Pfam" id="PF01566">
    <property type="entry name" value="Nramp"/>
    <property type="match status" value="1"/>
</dbReference>
<evidence type="ECO:0000313" key="8">
    <source>
        <dbReference type="Proteomes" id="UP001500151"/>
    </source>
</evidence>
<dbReference type="RefSeq" id="WP_344393823.1">
    <property type="nucleotide sequence ID" value="NZ_BAAASJ010000076.1"/>
</dbReference>
<feature type="transmembrane region" description="Helical" evidence="6">
    <location>
        <begin position="140"/>
        <end position="159"/>
    </location>
</feature>
<feature type="transmembrane region" description="Helical" evidence="6">
    <location>
        <begin position="183"/>
        <end position="204"/>
    </location>
</feature>
<organism evidence="7 8">
    <name type="scientific">Streptomyces vastus</name>
    <dbReference type="NCBI Taxonomy" id="285451"/>
    <lineage>
        <taxon>Bacteria</taxon>
        <taxon>Bacillati</taxon>
        <taxon>Actinomycetota</taxon>
        <taxon>Actinomycetes</taxon>
        <taxon>Kitasatosporales</taxon>
        <taxon>Streptomycetaceae</taxon>
        <taxon>Streptomyces</taxon>
    </lineage>
</organism>
<evidence type="ECO:0000256" key="5">
    <source>
        <dbReference type="ARBA" id="ARBA00023136"/>
    </source>
</evidence>